<dbReference type="Pfam" id="PF17827">
    <property type="entry name" value="PrmC_N"/>
    <property type="match status" value="1"/>
</dbReference>
<reference evidence="8 10" key="2">
    <citation type="submission" date="2014-05" db="EMBL/GenBank/DDBJ databases">
        <title>Genome sequence of Streptococcus gallolyticus.</title>
        <authorList>
            <person name="Del Campo R."/>
        </authorList>
    </citation>
    <scope>NUCLEOTIDE SEQUENCE [LARGE SCALE GENOMIC DNA]</scope>
    <source>
        <strain evidence="8 10">LMG17956</strain>
    </source>
</reference>
<comment type="similarity">
    <text evidence="5">Belongs to the protein N5-glutamine methyltransferase family. PrmC subfamily.</text>
</comment>
<feature type="binding site" evidence="5">
    <location>
        <begin position="181"/>
        <end position="184"/>
    </location>
    <ligand>
        <name>substrate</name>
    </ligand>
</feature>
<comment type="catalytic activity">
    <reaction evidence="4 5">
        <text>L-glutaminyl-[peptide chain release factor] + S-adenosyl-L-methionine = N(5)-methyl-L-glutaminyl-[peptide chain release factor] + S-adenosyl-L-homocysteine + H(+)</text>
        <dbReference type="Rhea" id="RHEA:42896"/>
        <dbReference type="Rhea" id="RHEA-COMP:10271"/>
        <dbReference type="Rhea" id="RHEA-COMP:10272"/>
        <dbReference type="ChEBI" id="CHEBI:15378"/>
        <dbReference type="ChEBI" id="CHEBI:30011"/>
        <dbReference type="ChEBI" id="CHEBI:57856"/>
        <dbReference type="ChEBI" id="CHEBI:59789"/>
        <dbReference type="ChEBI" id="CHEBI:61891"/>
        <dbReference type="EC" id="2.1.1.297"/>
    </reaction>
</comment>
<gene>
    <name evidence="5" type="primary">prmC</name>
    <name evidence="8" type="ORF">BN963_SGAL_00453</name>
    <name evidence="9" type="ORF">SAMN04487839_101340</name>
</gene>
<dbReference type="GO" id="GO:0003676">
    <property type="term" value="F:nucleic acid binding"/>
    <property type="evidence" value="ECO:0007669"/>
    <property type="project" value="InterPro"/>
</dbReference>
<evidence type="ECO:0000256" key="3">
    <source>
        <dbReference type="ARBA" id="ARBA00022691"/>
    </source>
</evidence>
<organism evidence="8 10">
    <name type="scientific">Streptococcus gallolyticus</name>
    <dbReference type="NCBI Taxonomy" id="315405"/>
    <lineage>
        <taxon>Bacteria</taxon>
        <taxon>Bacillati</taxon>
        <taxon>Bacillota</taxon>
        <taxon>Bacilli</taxon>
        <taxon>Lactobacillales</taxon>
        <taxon>Streptococcaceae</taxon>
        <taxon>Streptococcus</taxon>
    </lineage>
</organism>
<protein>
    <recommendedName>
        <fullName evidence="5">Release factor glutamine methyltransferase</fullName>
        <shortName evidence="5">RF MTase</shortName>
        <ecNumber evidence="5">2.1.1.297</ecNumber>
    </recommendedName>
    <alternativeName>
        <fullName evidence="5">N5-glutamine methyltransferase PrmC</fullName>
    </alternativeName>
    <alternativeName>
        <fullName evidence="5">Protein-(glutamine-N5) MTase PrmC</fullName>
    </alternativeName>
    <alternativeName>
        <fullName evidence="5">Protein-glutamine N-methyltransferase PrmC</fullName>
    </alternativeName>
</protein>
<proteinExistence type="inferred from homology"/>
<comment type="function">
    <text evidence="5">Methylates the class 1 translation termination release factors RF1/PrfA and RF2/PrfB on the glutamine residue of the universally conserved GGQ motif.</text>
</comment>
<feature type="domain" description="Release factor glutamine methyltransferase N-terminal" evidence="7">
    <location>
        <begin position="7"/>
        <end position="73"/>
    </location>
</feature>
<dbReference type="InterPro" id="IPR050320">
    <property type="entry name" value="N5-glutamine_MTase"/>
</dbReference>
<dbReference type="GO" id="GO:0032259">
    <property type="term" value="P:methylation"/>
    <property type="evidence" value="ECO:0007669"/>
    <property type="project" value="UniProtKB-KW"/>
</dbReference>
<dbReference type="PRINTS" id="PR00507">
    <property type="entry name" value="N12N6MTFRASE"/>
</dbReference>
<dbReference type="InterPro" id="IPR002052">
    <property type="entry name" value="DNA_methylase_N6_adenine_CS"/>
</dbReference>
<dbReference type="Proteomes" id="UP000182764">
    <property type="component" value="Unassembled WGS sequence"/>
</dbReference>
<sequence length="276" mass="31359">MNYAETISQLEKQLQAIGEDPENLTYVFRELKAWTLLDFILHQNQAITEKDQMLLEQIMAQLTEHRSPQYITGKAYFRDLELSVDERVLIPRPETEELVDLVLKENSRADLRVLDIGTGSGAIAISLKAARPNWQVTASDISADALQLAKENALKNQAELALIQSDVFSEITERFDIIISNPPYIAYDDEDEVGINVLASEPHLALFADEDGFAIYRQIIENASEHLTENGKLYFEIGYKQGEGLRTLLSKHFPAKRVRVIKDMFGKDRMVVMDND</sequence>
<feature type="domain" description="Methyltransferase small" evidence="6">
    <location>
        <begin position="106"/>
        <end position="189"/>
    </location>
</feature>
<dbReference type="NCBIfam" id="TIGR03534">
    <property type="entry name" value="RF_mod_PrmC"/>
    <property type="match status" value="1"/>
</dbReference>
<dbReference type="EC" id="2.1.1.297" evidence="5"/>
<evidence type="ECO:0000313" key="8">
    <source>
        <dbReference type="EMBL" id="CDO17273.1"/>
    </source>
</evidence>
<feature type="binding site" evidence="5">
    <location>
        <position position="140"/>
    </location>
    <ligand>
        <name>S-adenosyl-L-methionine</name>
        <dbReference type="ChEBI" id="CHEBI:59789"/>
    </ligand>
</feature>
<dbReference type="PANTHER" id="PTHR18895:SF74">
    <property type="entry name" value="MTRF1L RELEASE FACTOR GLUTAMINE METHYLTRANSFERASE"/>
    <property type="match status" value="1"/>
</dbReference>
<name>A0A060RJU6_9STRE</name>
<dbReference type="InterPro" id="IPR004556">
    <property type="entry name" value="HemK-like"/>
</dbReference>
<evidence type="ECO:0000256" key="5">
    <source>
        <dbReference type="HAMAP-Rule" id="MF_02126"/>
    </source>
</evidence>
<comment type="caution">
    <text evidence="5">Lacks conserved residue(s) required for the propagation of feature annotation.</text>
</comment>
<dbReference type="AlphaFoldDB" id="A0A060RJU6"/>
<feature type="binding site" evidence="5">
    <location>
        <position position="181"/>
    </location>
    <ligand>
        <name>S-adenosyl-L-methionine</name>
        <dbReference type="ChEBI" id="CHEBI:59789"/>
    </ligand>
</feature>
<evidence type="ECO:0000259" key="6">
    <source>
        <dbReference type="Pfam" id="PF05175"/>
    </source>
</evidence>
<evidence type="ECO:0000256" key="1">
    <source>
        <dbReference type="ARBA" id="ARBA00022603"/>
    </source>
</evidence>
<dbReference type="NCBIfam" id="TIGR00536">
    <property type="entry name" value="hemK_fam"/>
    <property type="match status" value="1"/>
</dbReference>
<evidence type="ECO:0000256" key="2">
    <source>
        <dbReference type="ARBA" id="ARBA00022679"/>
    </source>
</evidence>
<feature type="binding site" evidence="5">
    <location>
        <begin position="117"/>
        <end position="121"/>
    </location>
    <ligand>
        <name>S-adenosyl-L-methionine</name>
        <dbReference type="ChEBI" id="CHEBI:59789"/>
    </ligand>
</feature>
<evidence type="ECO:0000313" key="11">
    <source>
        <dbReference type="Proteomes" id="UP000182764"/>
    </source>
</evidence>
<evidence type="ECO:0000259" key="7">
    <source>
        <dbReference type="Pfam" id="PF17827"/>
    </source>
</evidence>
<keyword evidence="2 5" id="KW-0808">Transferase</keyword>
<dbReference type="EMBL" id="FOBM01000001">
    <property type="protein sequence ID" value="SEL94063.1"/>
    <property type="molecule type" value="Genomic_DNA"/>
</dbReference>
<keyword evidence="1 5" id="KW-0489">Methyltransferase</keyword>
<accession>A0A060RJU6</accession>
<dbReference type="InterPro" id="IPR029063">
    <property type="entry name" value="SAM-dependent_MTases_sf"/>
</dbReference>
<reference evidence="8 10" key="1">
    <citation type="submission" date="2014-02" db="EMBL/GenBank/DDBJ databases">
        <authorList>
            <person name="Manrique M."/>
        </authorList>
    </citation>
    <scope>NUCLEOTIDE SEQUENCE [LARGE SCALE GENOMIC DNA]</scope>
    <source>
        <strain evidence="8 10">LMG17956</strain>
    </source>
</reference>
<dbReference type="HAMAP" id="MF_02126">
    <property type="entry name" value="RF_methyltr_PrmC"/>
    <property type="match status" value="1"/>
</dbReference>
<dbReference type="Gene3D" id="1.10.8.10">
    <property type="entry name" value="DNA helicase RuvA subunit, C-terminal domain"/>
    <property type="match status" value="1"/>
</dbReference>
<dbReference type="GO" id="GO:0102559">
    <property type="term" value="F:peptide chain release factor N(5)-glutamine methyltransferase activity"/>
    <property type="evidence" value="ECO:0007669"/>
    <property type="project" value="UniProtKB-EC"/>
</dbReference>
<reference evidence="9 11" key="3">
    <citation type="submission" date="2016-10" db="EMBL/GenBank/DDBJ databases">
        <authorList>
            <person name="de Groot N.N."/>
        </authorList>
    </citation>
    <scope>NUCLEOTIDE SEQUENCE [LARGE SCALE GENOMIC DNA]</scope>
    <source>
        <strain evidence="9 11">VTM1R29</strain>
    </source>
</reference>
<dbReference type="CDD" id="cd02440">
    <property type="entry name" value="AdoMet_MTases"/>
    <property type="match status" value="1"/>
</dbReference>
<evidence type="ECO:0000256" key="4">
    <source>
        <dbReference type="ARBA" id="ARBA00048391"/>
    </source>
</evidence>
<dbReference type="PROSITE" id="PS00092">
    <property type="entry name" value="N6_MTASE"/>
    <property type="match status" value="1"/>
</dbReference>
<dbReference type="RefSeq" id="WP_039692932.1">
    <property type="nucleotide sequence ID" value="NZ_FNUH01000002.1"/>
</dbReference>
<dbReference type="InterPro" id="IPR019874">
    <property type="entry name" value="RF_methyltr_PrmC"/>
</dbReference>
<dbReference type="InterPro" id="IPR040758">
    <property type="entry name" value="PrmC_N"/>
</dbReference>
<dbReference type="EMBL" id="CCBC010000090">
    <property type="protein sequence ID" value="CDO17273.1"/>
    <property type="molecule type" value="Genomic_DNA"/>
</dbReference>
<evidence type="ECO:0000313" key="10">
    <source>
        <dbReference type="Proteomes" id="UP000027584"/>
    </source>
</evidence>
<dbReference type="Pfam" id="PF05175">
    <property type="entry name" value="MTS"/>
    <property type="match status" value="1"/>
</dbReference>
<dbReference type="Proteomes" id="UP000027584">
    <property type="component" value="Unassembled WGS sequence"/>
</dbReference>
<dbReference type="InterPro" id="IPR007848">
    <property type="entry name" value="Small_mtfrase_dom"/>
</dbReference>
<dbReference type="Gene3D" id="3.40.50.150">
    <property type="entry name" value="Vaccinia Virus protein VP39"/>
    <property type="match status" value="1"/>
</dbReference>
<dbReference type="PANTHER" id="PTHR18895">
    <property type="entry name" value="HEMK METHYLTRANSFERASE"/>
    <property type="match status" value="1"/>
</dbReference>
<keyword evidence="3 5" id="KW-0949">S-adenosyl-L-methionine</keyword>
<dbReference type="SUPFAM" id="SSF53335">
    <property type="entry name" value="S-adenosyl-L-methionine-dependent methyltransferases"/>
    <property type="match status" value="1"/>
</dbReference>
<evidence type="ECO:0000313" key="9">
    <source>
        <dbReference type="EMBL" id="SEL94063.1"/>
    </source>
</evidence>